<dbReference type="CDD" id="cd01670">
    <property type="entry name" value="Death"/>
    <property type="match status" value="1"/>
</dbReference>
<dbReference type="InterPro" id="IPR000488">
    <property type="entry name" value="Death_dom"/>
</dbReference>
<dbReference type="InterPro" id="IPR011029">
    <property type="entry name" value="DEATH-like_dom_sf"/>
</dbReference>
<reference evidence="2" key="1">
    <citation type="journal article" date="2023" name="G3 (Bethesda)">
        <title>Whole genome assemblies of Zophobas morio and Tenebrio molitor.</title>
        <authorList>
            <person name="Kaur S."/>
            <person name="Stinson S.A."/>
            <person name="diCenzo G.C."/>
        </authorList>
    </citation>
    <scope>NUCLEOTIDE SEQUENCE</scope>
    <source>
        <strain evidence="2">QUZm001</strain>
    </source>
</reference>
<proteinExistence type="predicted"/>
<dbReference type="Proteomes" id="UP001168821">
    <property type="component" value="Unassembled WGS sequence"/>
</dbReference>
<comment type="caution">
    <text evidence="2">The sequence shown here is derived from an EMBL/GenBank/DDBJ whole genome shotgun (WGS) entry which is preliminary data.</text>
</comment>
<dbReference type="GO" id="GO:0007165">
    <property type="term" value="P:signal transduction"/>
    <property type="evidence" value="ECO:0007669"/>
    <property type="project" value="InterPro"/>
</dbReference>
<gene>
    <name evidence="2" type="ORF">Zmor_013880</name>
</gene>
<evidence type="ECO:0000259" key="1">
    <source>
        <dbReference type="PROSITE" id="PS50017"/>
    </source>
</evidence>
<dbReference type="Pfam" id="PF00531">
    <property type="entry name" value="Death"/>
    <property type="match status" value="1"/>
</dbReference>
<dbReference type="PROSITE" id="PS50017">
    <property type="entry name" value="DEATH_DOMAIN"/>
    <property type="match status" value="1"/>
</dbReference>
<protein>
    <recommendedName>
        <fullName evidence="1">Death domain-containing protein</fullName>
    </recommendedName>
</protein>
<organism evidence="2 3">
    <name type="scientific">Zophobas morio</name>
    <dbReference type="NCBI Taxonomy" id="2755281"/>
    <lineage>
        <taxon>Eukaryota</taxon>
        <taxon>Metazoa</taxon>
        <taxon>Ecdysozoa</taxon>
        <taxon>Arthropoda</taxon>
        <taxon>Hexapoda</taxon>
        <taxon>Insecta</taxon>
        <taxon>Pterygota</taxon>
        <taxon>Neoptera</taxon>
        <taxon>Endopterygota</taxon>
        <taxon>Coleoptera</taxon>
        <taxon>Polyphaga</taxon>
        <taxon>Cucujiformia</taxon>
        <taxon>Tenebrionidae</taxon>
        <taxon>Zophobas</taxon>
    </lineage>
</organism>
<name>A0AA38IGT7_9CUCU</name>
<keyword evidence="3" id="KW-1185">Reference proteome</keyword>
<evidence type="ECO:0000313" key="3">
    <source>
        <dbReference type="Proteomes" id="UP001168821"/>
    </source>
</evidence>
<dbReference type="SUPFAM" id="SSF47986">
    <property type="entry name" value="DEATH domain"/>
    <property type="match status" value="1"/>
</dbReference>
<feature type="domain" description="Death" evidence="1">
    <location>
        <begin position="119"/>
        <end position="202"/>
    </location>
</feature>
<evidence type="ECO:0000313" key="2">
    <source>
        <dbReference type="EMBL" id="KAJ3654709.1"/>
    </source>
</evidence>
<dbReference type="Gene3D" id="1.10.533.10">
    <property type="entry name" value="Death Domain, Fas"/>
    <property type="match status" value="1"/>
</dbReference>
<dbReference type="EMBL" id="JALNTZ010000004">
    <property type="protein sequence ID" value="KAJ3654709.1"/>
    <property type="molecule type" value="Genomic_DNA"/>
</dbReference>
<dbReference type="AlphaFoldDB" id="A0AA38IGT7"/>
<sequence length="207" mass="24228">MSDHQQYERIYNFLSSLKCADDKVAEIKDVYVDIINSKRRLHAIKSIKDLLKILQKRDHINPEKIGALIGLAECFDGIPFETFTAANTVNNNQNVNGNIIYVTQPSPNLVLPRLPPDLRERVYQVIASDIGKKWTDFARALHVPEGYIDELYYAQRNCHNRVYEILRYHQERCDPRLWRSSLLDALTKARRNDLMQRVQTIFDTHYP</sequence>
<accession>A0AA38IGT7</accession>